<evidence type="ECO:0000256" key="1">
    <source>
        <dbReference type="SAM" id="MobiDB-lite"/>
    </source>
</evidence>
<sequence length="367" mass="40150">MAILDCATSCNGTDVSLSKHLDHKYGGHHRADMLPHASRTLSALNGNALPVTPERAARAADASGSGRSVSLPQGQQRAKSTAGEATSGRTTPYPNSTIRTVDLLAAFPSPPSSRPVRPSEVPRVASGRTSSSRYFSASSNVAENLSPPPSRARFSASPDGEETVDTHATRTSTPRPVTTRPPTAENVEAPIVPVTITSYGRLCPHKLASHLAKQQKQPTIIPSIPQLDGHHRGQHGEHSSDREQDQPHSHHHGANYPQDDPPAVPQTQAQSATSPSAIDFAVSDTPDQLPGETRLQALTRAKGTWHHRMRRTRCWRCALHEGKERGYARVWKMLRWTCFRRFRAYDENDEDEEVEHEMARLAAANRA</sequence>
<feature type="region of interest" description="Disordered" evidence="1">
    <location>
        <begin position="209"/>
        <end position="274"/>
    </location>
</feature>
<evidence type="ECO:0000313" key="2">
    <source>
        <dbReference type="EMBL" id="KAK5706267.1"/>
    </source>
</evidence>
<feature type="region of interest" description="Disordered" evidence="1">
    <location>
        <begin position="54"/>
        <end position="183"/>
    </location>
</feature>
<protein>
    <submittedName>
        <fullName evidence="2">Uncharacterized protein</fullName>
    </submittedName>
</protein>
<gene>
    <name evidence="2" type="ORF">LTR97_001254</name>
</gene>
<reference evidence="2" key="1">
    <citation type="submission" date="2023-08" db="EMBL/GenBank/DDBJ databases">
        <title>Black Yeasts Isolated from many extreme environments.</title>
        <authorList>
            <person name="Coleine C."/>
            <person name="Stajich J.E."/>
            <person name="Selbmann L."/>
        </authorList>
    </citation>
    <scope>NUCLEOTIDE SEQUENCE</scope>
    <source>
        <strain evidence="2">CCFEE 5810</strain>
    </source>
</reference>
<feature type="compositionally biased region" description="Low complexity" evidence="1">
    <location>
        <begin position="169"/>
        <end position="183"/>
    </location>
</feature>
<dbReference type="Proteomes" id="UP001310594">
    <property type="component" value="Unassembled WGS sequence"/>
</dbReference>
<organism evidence="2 3">
    <name type="scientific">Elasticomyces elasticus</name>
    <dbReference type="NCBI Taxonomy" id="574655"/>
    <lineage>
        <taxon>Eukaryota</taxon>
        <taxon>Fungi</taxon>
        <taxon>Dikarya</taxon>
        <taxon>Ascomycota</taxon>
        <taxon>Pezizomycotina</taxon>
        <taxon>Dothideomycetes</taxon>
        <taxon>Dothideomycetidae</taxon>
        <taxon>Mycosphaerellales</taxon>
        <taxon>Teratosphaeriaceae</taxon>
        <taxon>Elasticomyces</taxon>
    </lineage>
</organism>
<accession>A0AAN7WQA7</accession>
<feature type="compositionally biased region" description="Basic and acidic residues" evidence="1">
    <location>
        <begin position="228"/>
        <end position="248"/>
    </location>
</feature>
<evidence type="ECO:0000313" key="3">
    <source>
        <dbReference type="Proteomes" id="UP001310594"/>
    </source>
</evidence>
<dbReference type="EMBL" id="JAVRQU010000002">
    <property type="protein sequence ID" value="KAK5706267.1"/>
    <property type="molecule type" value="Genomic_DNA"/>
</dbReference>
<comment type="caution">
    <text evidence="2">The sequence shown here is derived from an EMBL/GenBank/DDBJ whole genome shotgun (WGS) entry which is preliminary data.</text>
</comment>
<feature type="compositionally biased region" description="Low complexity" evidence="1">
    <location>
        <begin position="114"/>
        <end position="139"/>
    </location>
</feature>
<name>A0AAN7WQA7_9PEZI</name>
<dbReference type="AlphaFoldDB" id="A0AAN7WQA7"/>
<feature type="compositionally biased region" description="Polar residues" evidence="1">
    <location>
        <begin position="265"/>
        <end position="274"/>
    </location>
</feature>
<feature type="compositionally biased region" description="Low complexity" evidence="1">
    <location>
        <begin position="59"/>
        <end position="68"/>
    </location>
</feature>
<proteinExistence type="predicted"/>
<feature type="compositionally biased region" description="Polar residues" evidence="1">
    <location>
        <begin position="70"/>
        <end position="99"/>
    </location>
</feature>